<evidence type="ECO:0000313" key="3">
    <source>
        <dbReference type="Proteomes" id="UP000694843"/>
    </source>
</evidence>
<evidence type="ECO:0000256" key="2">
    <source>
        <dbReference type="SAM" id="Phobius"/>
    </source>
</evidence>
<feature type="compositionally biased region" description="Polar residues" evidence="1">
    <location>
        <begin position="1414"/>
        <end position="1440"/>
    </location>
</feature>
<proteinExistence type="predicted"/>
<feature type="region of interest" description="Disordered" evidence="1">
    <location>
        <begin position="1655"/>
        <end position="1690"/>
    </location>
</feature>
<evidence type="ECO:0000256" key="1">
    <source>
        <dbReference type="SAM" id="MobiDB-lite"/>
    </source>
</evidence>
<gene>
    <name evidence="4" type="primary">LOC108682998</name>
</gene>
<feature type="compositionally biased region" description="Low complexity" evidence="1">
    <location>
        <begin position="1514"/>
        <end position="1524"/>
    </location>
</feature>
<keyword evidence="2" id="KW-0472">Membrane</keyword>
<feature type="transmembrane region" description="Helical" evidence="2">
    <location>
        <begin position="1279"/>
        <end position="1302"/>
    </location>
</feature>
<evidence type="ECO:0000313" key="4">
    <source>
        <dbReference type="RefSeq" id="XP_018027760.1"/>
    </source>
</evidence>
<dbReference type="Proteomes" id="UP000694843">
    <property type="component" value="Unplaced"/>
</dbReference>
<dbReference type="GeneID" id="108682998"/>
<feature type="compositionally biased region" description="Polar residues" evidence="1">
    <location>
        <begin position="1478"/>
        <end position="1487"/>
    </location>
</feature>
<feature type="region of interest" description="Disordered" evidence="1">
    <location>
        <begin position="1313"/>
        <end position="1374"/>
    </location>
</feature>
<keyword evidence="2" id="KW-0812">Transmembrane</keyword>
<name>A0A8B7PP34_HYAAZ</name>
<dbReference type="RefSeq" id="XP_018027760.1">
    <property type="nucleotide sequence ID" value="XM_018172271.2"/>
</dbReference>
<accession>A0A8B7PP34</accession>
<feature type="region of interest" description="Disordered" evidence="1">
    <location>
        <begin position="1391"/>
        <end position="1440"/>
    </location>
</feature>
<protein>
    <submittedName>
        <fullName evidence="4">Uncharacterized protein LOC108682998</fullName>
    </submittedName>
</protein>
<organism evidence="3 4">
    <name type="scientific">Hyalella azteca</name>
    <name type="common">Amphipod</name>
    <dbReference type="NCBI Taxonomy" id="294128"/>
    <lineage>
        <taxon>Eukaryota</taxon>
        <taxon>Metazoa</taxon>
        <taxon>Ecdysozoa</taxon>
        <taxon>Arthropoda</taxon>
        <taxon>Crustacea</taxon>
        <taxon>Multicrustacea</taxon>
        <taxon>Malacostraca</taxon>
        <taxon>Eumalacostraca</taxon>
        <taxon>Peracarida</taxon>
        <taxon>Amphipoda</taxon>
        <taxon>Senticaudata</taxon>
        <taxon>Talitrida</taxon>
        <taxon>Talitroidea</taxon>
        <taxon>Hyalellidae</taxon>
        <taxon>Hyalella</taxon>
    </lineage>
</organism>
<reference evidence="4" key="1">
    <citation type="submission" date="2025-08" db="UniProtKB">
        <authorList>
            <consortium name="RefSeq"/>
        </authorList>
    </citation>
    <scope>IDENTIFICATION</scope>
    <source>
        <tissue evidence="4">Whole organism</tissue>
    </source>
</reference>
<dbReference type="KEGG" id="hazt:108682998"/>
<feature type="region of interest" description="Disordered" evidence="1">
    <location>
        <begin position="1478"/>
        <end position="1524"/>
    </location>
</feature>
<feature type="compositionally biased region" description="Basic and acidic residues" evidence="1">
    <location>
        <begin position="1337"/>
        <end position="1366"/>
    </location>
</feature>
<feature type="compositionally biased region" description="Polar residues" evidence="1">
    <location>
        <begin position="1681"/>
        <end position="1690"/>
    </location>
</feature>
<sequence length="1690" mass="186427">MSKFVSLLPLWQALIYIGLMASNIIEARSIWQLSTLEIPQNFYNALFPDAEDDSQPRFAPELPQNYIETIDDGSDGIKVTSEGQPLAKPTQPEAEKSRLCTLNSESTSVQQHELVNRFRKMAPLRPLLRRNNFVLYVDKAPHLLGEIGIVYNPVRYHIIKSYSSGRGRPLLVPQIPEGRLFKLRQRFTLLGTEGGHIVDISDDHSSKQNEENFIMNGSYVAVVDPNFKLSFKDANAYIPDVDPTIYLKFTDLFSRVRKTNDYAVFPDFVPWPLVDFDRLVAEHVRKSGYKIESEVANDSFVSASLKREEKRLKELKDKRMTELTENGTEVLTSQCNHFPSEEDCAPNYRTDHHVNKCYCIQSLDYELVCCDYRNTAVYIDSWFVRDNTLFFTNANPLSISFYSKSVERIFIHSSVIAFMETTFPYPQWRAELYISNSTMTSLNGSDSVALTNTEVEDIIMLFPLKELVLIRTSVGVMADTFFRSMSEKKQSSFRAESSKIQLIYNVSFDHEAVLYGCYIQGIANSVVSALFVEGSSIDSIYPEGLKVVKTLSLINTRVGHLHRNAIIADRDQIVSLKNTVIEQCDEPCFLTSPGTIFIIENVMVNNKNMTDLKGHLHSPIVTTSLNRREFHAGEIREYCIQEDWRFDCDLVSHQEPLEFHLTRNVADSIVIRNHAELYIHEGACYHTVYLWNDVGSMYHSDYPHPNDRFNVMPCASRFRLQLHSTNLTTLYSVRITEVLADEGPSRIDHLDLSKVEYLKTKDLSIKVLEHLVIHPSISKEYISEIACIVIGGHIGVIQNLILHTPASFSNVNIDEIQSLIMNNFSPSHKTFVFYSCTFGLIHPAGLRLLAGHLYLHKFRFLQPLEGMIYLRAGAYLKISQPLNVQDLDCLEVGPIISAAHRNQVLYQGGIAPEWLWDCVAVREGPTLMEGASVTAAGVVIIEPLKNCSMPSSMTLNCDLSFTTTNVQIGGNHTLDAYKHAIVKNARNLIISDHCLMQLTLQNVTASSIQKTNYSCLYRLDLLYSTLDFIDINVLEFISSKSTISDVAPRLPLTFLECSITQVTNILATVRIGNLSRSVITTIKELVVVDDFVIEGCRVDEIMFIRVLPGATLNISSSLISEIGIEGIEVSGRLILNHVNVQRASARSIVVRETGSVEIGVFNVFSCHPLASPTFDYEDSYHSNEEKSYVMQIRNHTFTQENLITHTECVLIQGDEKVTDNIHFLKPIAEKTTVPVYKLTTPTIYDASWSDDDLPVEALDTLYEKTSGKEKVEEAVSNRVYIYSSIVLFIIIIVAVAIFYWWFKKRMRLNERRSRDGSHRRNDIDEEPGEEVPLAQLYDDRVNMEQAEYRDSVEERSGLENPEHSEEPQGYSPEARPVNYIYFDRGLNLRKSTTGREHLPRRTVGLEQGGAAGATQRTDSTSPDPHSGQSPSAPSTSGTKTLDFSNLLAHNLPFNKNYDKEEIIEAIKAGRAERQAVLSQGNVRSSASGICEPTAGGQRLEASKPPAPPRSKRLASGTSADADTAASGKSIAAAGSGKGRADAAAGGKGIADDAAAAGGKGIADDAAAGDKGFADAAAGGKGITDADAGGKAIADVAAIGKGIADAGGKAIADAAASGKGIADAAAVSGKGIADAAANGKAIADAGIGIVDTDAGGSGRADTDAGWKDGADIASGGEGSASGFDTSAYSSF</sequence>
<keyword evidence="3" id="KW-1185">Reference proteome</keyword>
<feature type="compositionally biased region" description="Basic and acidic residues" evidence="1">
    <location>
        <begin position="1313"/>
        <end position="1322"/>
    </location>
</feature>
<feature type="compositionally biased region" description="Basic and acidic residues" evidence="1">
    <location>
        <begin position="1659"/>
        <end position="1669"/>
    </location>
</feature>
<keyword evidence="2" id="KW-1133">Transmembrane helix</keyword>